<organism evidence="1 2">
    <name type="scientific">Monodon monoceros</name>
    <name type="common">Narwhal</name>
    <name type="synonym">Ceratodon monodon</name>
    <dbReference type="NCBI Taxonomy" id="40151"/>
    <lineage>
        <taxon>Eukaryota</taxon>
        <taxon>Metazoa</taxon>
        <taxon>Chordata</taxon>
        <taxon>Craniata</taxon>
        <taxon>Vertebrata</taxon>
        <taxon>Euteleostomi</taxon>
        <taxon>Mammalia</taxon>
        <taxon>Eutheria</taxon>
        <taxon>Laurasiatheria</taxon>
        <taxon>Artiodactyla</taxon>
        <taxon>Whippomorpha</taxon>
        <taxon>Cetacea</taxon>
        <taxon>Odontoceti</taxon>
        <taxon>Monodontidae</taxon>
        <taxon>Monodon</taxon>
    </lineage>
</organism>
<comment type="caution">
    <text evidence="1">The sequence shown here is derived from an EMBL/GenBank/DDBJ whole genome shotgun (WGS) entry which is preliminary data.</text>
</comment>
<dbReference type="AlphaFoldDB" id="A0A4U1EDU6"/>
<protein>
    <submittedName>
        <fullName evidence="1">Uncharacterized protein</fullName>
    </submittedName>
</protein>
<dbReference type="EMBL" id="RWIC01002089">
    <property type="protein sequence ID" value="TKC34083.1"/>
    <property type="molecule type" value="Genomic_DNA"/>
</dbReference>
<evidence type="ECO:0000313" key="1">
    <source>
        <dbReference type="EMBL" id="TKC34083.1"/>
    </source>
</evidence>
<reference evidence="2" key="1">
    <citation type="journal article" date="2019" name="IScience">
        <title>Narwhal Genome Reveals Long-Term Low Genetic Diversity despite Current Large Abundance Size.</title>
        <authorList>
            <person name="Westbury M.V."/>
            <person name="Petersen B."/>
            <person name="Garde E."/>
            <person name="Heide-Jorgensen M.P."/>
            <person name="Lorenzen E.D."/>
        </authorList>
    </citation>
    <scope>NUCLEOTIDE SEQUENCE [LARGE SCALE GENOMIC DNA]</scope>
</reference>
<sequence length="113" mass="12797">MHQCMVGTQFSAVMISGVKASKSKEEKCQLWNEERRPHDLSRHWGDVAILHRRFTGAQSWPCSSIGYESSVHRFCIYVAHLGQVHSFIDSATSICLSSEEERKKTPTYLGPKA</sequence>
<evidence type="ECO:0000313" key="2">
    <source>
        <dbReference type="Proteomes" id="UP000308365"/>
    </source>
</evidence>
<proteinExistence type="predicted"/>
<dbReference type="Proteomes" id="UP000308365">
    <property type="component" value="Unassembled WGS sequence"/>
</dbReference>
<name>A0A4U1EDU6_MONMO</name>
<gene>
    <name evidence="1" type="ORF">EI555_014373</name>
</gene>
<accession>A0A4U1EDU6</accession>